<dbReference type="Pfam" id="PF00412">
    <property type="entry name" value="LIM"/>
    <property type="match status" value="1"/>
</dbReference>
<keyword evidence="7" id="KW-1185">Reference proteome</keyword>
<feature type="region of interest" description="Disordered" evidence="4">
    <location>
        <begin position="1"/>
        <end position="31"/>
    </location>
</feature>
<keyword evidence="1 3" id="KW-0479">Metal-binding</keyword>
<dbReference type="EMBL" id="JAAMPC010000007">
    <property type="protein sequence ID" value="KAG2301785.1"/>
    <property type="molecule type" value="Genomic_DNA"/>
</dbReference>
<dbReference type="Proteomes" id="UP000886595">
    <property type="component" value="Unassembled WGS sequence"/>
</dbReference>
<dbReference type="SUPFAM" id="SSF57716">
    <property type="entry name" value="Glucocorticoid receptor-like (DNA-binding domain)"/>
    <property type="match status" value="1"/>
</dbReference>
<protein>
    <recommendedName>
        <fullName evidence="5">LIM zinc-binding domain-containing protein</fullName>
    </recommendedName>
</protein>
<dbReference type="OrthoDB" id="1112565at2759"/>
<dbReference type="Gene3D" id="2.10.110.10">
    <property type="entry name" value="Cysteine Rich Protein"/>
    <property type="match status" value="1"/>
</dbReference>
<evidence type="ECO:0000259" key="5">
    <source>
        <dbReference type="PROSITE" id="PS50023"/>
    </source>
</evidence>
<name>A0A8X7V378_BRACI</name>
<feature type="domain" description="LIM zinc-binding" evidence="5">
    <location>
        <begin position="83"/>
        <end position="154"/>
    </location>
</feature>
<dbReference type="AlphaFoldDB" id="A0A8X7V378"/>
<dbReference type="SMART" id="SM00132">
    <property type="entry name" value="LIM"/>
    <property type="match status" value="1"/>
</dbReference>
<comment type="caution">
    <text evidence="6">The sequence shown here is derived from an EMBL/GenBank/DDBJ whole genome shotgun (WGS) entry which is preliminary data.</text>
</comment>
<dbReference type="InterPro" id="IPR001781">
    <property type="entry name" value="Znf_LIM"/>
</dbReference>
<gene>
    <name evidence="6" type="ORF">Bca52824_030436</name>
</gene>
<accession>A0A8X7V378</accession>
<dbReference type="PROSITE" id="PS00478">
    <property type="entry name" value="LIM_DOMAIN_1"/>
    <property type="match status" value="1"/>
</dbReference>
<feature type="compositionally biased region" description="Acidic residues" evidence="4">
    <location>
        <begin position="20"/>
        <end position="31"/>
    </location>
</feature>
<dbReference type="GO" id="GO:0043130">
    <property type="term" value="F:ubiquitin binding"/>
    <property type="evidence" value="ECO:0007669"/>
    <property type="project" value="TreeGrafter"/>
</dbReference>
<dbReference type="PANTHER" id="PTHR24209:SF28">
    <property type="entry name" value="PROTEIN DA1-RELATED 4-RELATED"/>
    <property type="match status" value="1"/>
</dbReference>
<sequence>MKISRNGEEGHIIRQRRDEDEKETETDRAEEDSLTILELYRELEEKCKLKKLDAQPNKTNREIFKEKEQLNHPKDENGDNHLSICNGCNSEIEDGLFIIALGAIWHCQCLCCLHCHKPIAMDEISNSKRKFHRLCYKEHRRPNCYVCRKKIPSCKKGIKYHKHPFWEDKYCPSHDDDGTAKCCSCERLQVFKIGGTTFNDKRPKVRLIIRVFLQACGTEYVTLADNRRLCLECKESAVMDSYECQSLHFEIREFFKGLNMKVEKVFPLILVGKQALNKSDEENIIGHSFKKKNFCSIYIQVPRGPNKQLVGMAREESQRAVREPEVIAILILYGLPRFLTGYILAHEMMHAYLRLKGYRNLNTILEEGICQVLGYMWLESQICSTSNAAFRSTPSATLPKIGDQSEFEKNLAEFCINQIETDESAVYGDGFKKVNEMMVSNHYNLMDTLKDIDIASKTLPAGRENNSKSNL</sequence>
<dbReference type="GO" id="GO:0046872">
    <property type="term" value="F:metal ion binding"/>
    <property type="evidence" value="ECO:0007669"/>
    <property type="project" value="UniProtKB-KW"/>
</dbReference>
<dbReference type="PANTHER" id="PTHR24209">
    <property type="entry name" value="PROTEIN DA1-RELATED 2"/>
    <property type="match status" value="1"/>
</dbReference>
<evidence type="ECO:0000256" key="2">
    <source>
        <dbReference type="ARBA" id="ARBA00022833"/>
    </source>
</evidence>
<evidence type="ECO:0000313" key="7">
    <source>
        <dbReference type="Proteomes" id="UP000886595"/>
    </source>
</evidence>
<keyword evidence="2 3" id="KW-0862">Zinc</keyword>
<keyword evidence="3" id="KW-0440">LIM domain</keyword>
<evidence type="ECO:0000256" key="3">
    <source>
        <dbReference type="PROSITE-ProRule" id="PRU00125"/>
    </source>
</evidence>
<proteinExistence type="predicted"/>
<dbReference type="InterPro" id="IPR022087">
    <property type="entry name" value="DA1-like_dom"/>
</dbReference>
<evidence type="ECO:0000313" key="6">
    <source>
        <dbReference type="EMBL" id="KAG2301785.1"/>
    </source>
</evidence>
<dbReference type="Pfam" id="PF12315">
    <property type="entry name" value="DA1-like"/>
    <property type="match status" value="1"/>
</dbReference>
<dbReference type="InterPro" id="IPR045218">
    <property type="entry name" value="DA1-like"/>
</dbReference>
<dbReference type="PROSITE" id="PS50023">
    <property type="entry name" value="LIM_DOMAIN_2"/>
    <property type="match status" value="1"/>
</dbReference>
<reference evidence="6 7" key="1">
    <citation type="submission" date="2020-02" db="EMBL/GenBank/DDBJ databases">
        <authorList>
            <person name="Ma Q."/>
            <person name="Huang Y."/>
            <person name="Song X."/>
            <person name="Pei D."/>
        </authorList>
    </citation>
    <scope>NUCLEOTIDE SEQUENCE [LARGE SCALE GENOMIC DNA]</scope>
    <source>
        <strain evidence="6">Sxm20200214</strain>
        <tissue evidence="6">Leaf</tissue>
    </source>
</reference>
<evidence type="ECO:0000256" key="1">
    <source>
        <dbReference type="ARBA" id="ARBA00022723"/>
    </source>
</evidence>
<organism evidence="6 7">
    <name type="scientific">Brassica carinata</name>
    <name type="common">Ethiopian mustard</name>
    <name type="synonym">Abyssinian cabbage</name>
    <dbReference type="NCBI Taxonomy" id="52824"/>
    <lineage>
        <taxon>Eukaryota</taxon>
        <taxon>Viridiplantae</taxon>
        <taxon>Streptophyta</taxon>
        <taxon>Embryophyta</taxon>
        <taxon>Tracheophyta</taxon>
        <taxon>Spermatophyta</taxon>
        <taxon>Magnoliopsida</taxon>
        <taxon>eudicotyledons</taxon>
        <taxon>Gunneridae</taxon>
        <taxon>Pentapetalae</taxon>
        <taxon>rosids</taxon>
        <taxon>malvids</taxon>
        <taxon>Brassicales</taxon>
        <taxon>Brassicaceae</taxon>
        <taxon>Brassiceae</taxon>
        <taxon>Brassica</taxon>
    </lineage>
</organism>
<evidence type="ECO:0000256" key="4">
    <source>
        <dbReference type="SAM" id="MobiDB-lite"/>
    </source>
</evidence>
<feature type="compositionally biased region" description="Basic and acidic residues" evidence="4">
    <location>
        <begin position="1"/>
        <end position="19"/>
    </location>
</feature>